<protein>
    <submittedName>
        <fullName evidence="2">Uncharacterized protein</fullName>
    </submittedName>
</protein>
<accession>A0A517RP88</accession>
<dbReference type="EMBL" id="CP036269">
    <property type="protein sequence ID" value="QDT45665.1"/>
    <property type="molecule type" value="Genomic_DNA"/>
</dbReference>
<keyword evidence="1" id="KW-0472">Membrane</keyword>
<organism evidence="2 3">
    <name type="scientific">Gimesia alba</name>
    <dbReference type="NCBI Taxonomy" id="2527973"/>
    <lineage>
        <taxon>Bacteria</taxon>
        <taxon>Pseudomonadati</taxon>
        <taxon>Planctomycetota</taxon>
        <taxon>Planctomycetia</taxon>
        <taxon>Planctomycetales</taxon>
        <taxon>Planctomycetaceae</taxon>
        <taxon>Gimesia</taxon>
    </lineage>
</organism>
<gene>
    <name evidence="2" type="ORF">Pan241w_57920</name>
</gene>
<evidence type="ECO:0000256" key="1">
    <source>
        <dbReference type="SAM" id="Phobius"/>
    </source>
</evidence>
<dbReference type="AlphaFoldDB" id="A0A517RP88"/>
<reference evidence="2 3" key="1">
    <citation type="submission" date="2019-02" db="EMBL/GenBank/DDBJ databases">
        <title>Deep-cultivation of Planctomycetes and their phenomic and genomic characterization uncovers novel biology.</title>
        <authorList>
            <person name="Wiegand S."/>
            <person name="Jogler M."/>
            <person name="Boedeker C."/>
            <person name="Pinto D."/>
            <person name="Vollmers J."/>
            <person name="Rivas-Marin E."/>
            <person name="Kohn T."/>
            <person name="Peeters S.H."/>
            <person name="Heuer A."/>
            <person name="Rast P."/>
            <person name="Oberbeckmann S."/>
            <person name="Bunk B."/>
            <person name="Jeske O."/>
            <person name="Meyerdierks A."/>
            <person name="Storesund J.E."/>
            <person name="Kallscheuer N."/>
            <person name="Luecker S."/>
            <person name="Lage O.M."/>
            <person name="Pohl T."/>
            <person name="Merkel B.J."/>
            <person name="Hornburger P."/>
            <person name="Mueller R.-W."/>
            <person name="Bruemmer F."/>
            <person name="Labrenz M."/>
            <person name="Spormann A.M."/>
            <person name="Op den Camp H."/>
            <person name="Overmann J."/>
            <person name="Amann R."/>
            <person name="Jetten M.S.M."/>
            <person name="Mascher T."/>
            <person name="Medema M.H."/>
            <person name="Devos D.P."/>
            <person name="Kaster A.-K."/>
            <person name="Ovreas L."/>
            <person name="Rohde M."/>
            <person name="Galperin M.Y."/>
            <person name="Jogler C."/>
        </authorList>
    </citation>
    <scope>NUCLEOTIDE SEQUENCE [LARGE SCALE GENOMIC DNA]</scope>
    <source>
        <strain evidence="2 3">Pan241w</strain>
    </source>
</reference>
<proteinExistence type="predicted"/>
<keyword evidence="1" id="KW-1133">Transmembrane helix</keyword>
<keyword evidence="1" id="KW-0812">Transmembrane</keyword>
<dbReference type="RefSeq" id="WP_145222545.1">
    <property type="nucleotide sequence ID" value="NZ_CP036269.1"/>
</dbReference>
<dbReference type="Proteomes" id="UP000317171">
    <property type="component" value="Chromosome"/>
</dbReference>
<evidence type="ECO:0000313" key="2">
    <source>
        <dbReference type="EMBL" id="QDT45665.1"/>
    </source>
</evidence>
<keyword evidence="3" id="KW-1185">Reference proteome</keyword>
<dbReference type="OrthoDB" id="9834228at2"/>
<sequence length="418" mass="47669">MRVATVFFVAFLVIASSRGDDSSPPKLPSDAQTSLEKNASLFSNVLITGEIHRRLLAPVETVLKKFDTTESKADFTKTLHFELRFQGPLFRESTKHPTGKSYTHDLLHEISFDGTQYRIGYKELKSLSNSSISIYTPSIATEYGKLHDRANSLARMEFWYLRETGFSGPKTLASLGQPVVSTILNAEDHQKIVSVSEVASGSETFLEVIIEQPEPWQSAETFDIETHPPFVELLNGTDILQMRMERERRQLAGKDRVIRFWLNSAHGYAVEEKWELRKETGETMFHTKNSDFVQVTPDGVWMPKRCVVESHAYYTAPLFISPDPLYETVIQMDQCEPGDFDEDQFRIWYDTPGAEVTDWTSPKATLKKAERYSVPASLDDLTGKSSGLVRWLVILNILFIAGWVGWWYSQSRKKRSED</sequence>
<evidence type="ECO:0000313" key="3">
    <source>
        <dbReference type="Proteomes" id="UP000317171"/>
    </source>
</evidence>
<name>A0A517RP88_9PLAN</name>
<feature type="transmembrane region" description="Helical" evidence="1">
    <location>
        <begin position="388"/>
        <end position="408"/>
    </location>
</feature>
<dbReference type="KEGG" id="gaz:Pan241w_57920"/>